<dbReference type="Proteomes" id="UP001209854">
    <property type="component" value="Unassembled WGS sequence"/>
</dbReference>
<dbReference type="Pfam" id="PF00664">
    <property type="entry name" value="ABC_membrane"/>
    <property type="match status" value="1"/>
</dbReference>
<feature type="domain" description="Peptidase C39" evidence="10">
    <location>
        <begin position="6"/>
        <end position="122"/>
    </location>
</feature>
<protein>
    <submittedName>
        <fullName evidence="11">Peptidase domain-containing ABC transporter</fullName>
    </submittedName>
</protein>
<keyword evidence="3" id="KW-0547">Nucleotide-binding</keyword>
<feature type="domain" description="ABC transporter" evidence="8">
    <location>
        <begin position="471"/>
        <end position="703"/>
    </location>
</feature>
<dbReference type="PROSITE" id="PS50990">
    <property type="entry name" value="PEPTIDASE_C39"/>
    <property type="match status" value="1"/>
</dbReference>
<dbReference type="SUPFAM" id="SSF52540">
    <property type="entry name" value="P-loop containing nucleoside triphosphate hydrolases"/>
    <property type="match status" value="1"/>
</dbReference>
<evidence type="ECO:0000256" key="4">
    <source>
        <dbReference type="ARBA" id="ARBA00022840"/>
    </source>
</evidence>
<dbReference type="Gene3D" id="3.40.50.300">
    <property type="entry name" value="P-loop containing nucleotide triphosphate hydrolases"/>
    <property type="match status" value="1"/>
</dbReference>
<evidence type="ECO:0000256" key="2">
    <source>
        <dbReference type="ARBA" id="ARBA00022692"/>
    </source>
</evidence>
<comment type="caution">
    <text evidence="11">The sequence shown here is derived from an EMBL/GenBank/DDBJ whole genome shotgun (WGS) entry which is preliminary data.</text>
</comment>
<dbReference type="InterPro" id="IPR027417">
    <property type="entry name" value="P-loop_NTPase"/>
</dbReference>
<reference evidence="11 12" key="1">
    <citation type="submission" date="2022-10" db="EMBL/GenBank/DDBJ databases">
        <title>High-quality genome sequences of two octocoral-associated bacteria, Endozoicomonas euniceicola EF212 and Endozoicomonas gorgoniicola PS125.</title>
        <authorList>
            <person name="Chiou Y.-J."/>
            <person name="Chen Y.-H."/>
        </authorList>
    </citation>
    <scope>NUCLEOTIDE SEQUENCE [LARGE SCALE GENOMIC DNA]</scope>
    <source>
        <strain evidence="11 12">PS125</strain>
    </source>
</reference>
<accession>A0ABT3MTC7</accession>
<dbReference type="InterPro" id="IPR003439">
    <property type="entry name" value="ABC_transporter-like_ATP-bd"/>
</dbReference>
<dbReference type="Gene3D" id="3.90.70.10">
    <property type="entry name" value="Cysteine proteinases"/>
    <property type="match status" value="1"/>
</dbReference>
<evidence type="ECO:0000256" key="1">
    <source>
        <dbReference type="ARBA" id="ARBA00004651"/>
    </source>
</evidence>
<organism evidence="11 12">
    <name type="scientific">Endozoicomonas gorgoniicola</name>
    <dbReference type="NCBI Taxonomy" id="1234144"/>
    <lineage>
        <taxon>Bacteria</taxon>
        <taxon>Pseudomonadati</taxon>
        <taxon>Pseudomonadota</taxon>
        <taxon>Gammaproteobacteria</taxon>
        <taxon>Oceanospirillales</taxon>
        <taxon>Endozoicomonadaceae</taxon>
        <taxon>Endozoicomonas</taxon>
    </lineage>
</organism>
<evidence type="ECO:0000313" key="11">
    <source>
        <dbReference type="EMBL" id="MCW7552619.1"/>
    </source>
</evidence>
<proteinExistence type="predicted"/>
<dbReference type="PROSITE" id="PS50893">
    <property type="entry name" value="ABC_TRANSPORTER_2"/>
    <property type="match status" value="1"/>
</dbReference>
<dbReference type="PANTHER" id="PTHR24221:SF248">
    <property type="entry name" value="ABC TRANSPORTER TRANSMEMBRANE REGION"/>
    <property type="match status" value="1"/>
</dbReference>
<dbReference type="Pfam" id="PF00005">
    <property type="entry name" value="ABC_tran"/>
    <property type="match status" value="1"/>
</dbReference>
<dbReference type="PANTHER" id="PTHR24221">
    <property type="entry name" value="ATP-BINDING CASSETTE SUB-FAMILY B"/>
    <property type="match status" value="1"/>
</dbReference>
<dbReference type="Gene3D" id="1.20.1560.10">
    <property type="entry name" value="ABC transporter type 1, transmembrane domain"/>
    <property type="match status" value="1"/>
</dbReference>
<feature type="domain" description="ABC transmembrane type-1" evidence="9">
    <location>
        <begin position="154"/>
        <end position="432"/>
    </location>
</feature>
<feature type="transmembrane region" description="Helical" evidence="7">
    <location>
        <begin position="291"/>
        <end position="310"/>
    </location>
</feature>
<dbReference type="InterPro" id="IPR036640">
    <property type="entry name" value="ABC1_TM_sf"/>
</dbReference>
<dbReference type="InterPro" id="IPR003593">
    <property type="entry name" value="AAA+_ATPase"/>
</dbReference>
<dbReference type="Pfam" id="PF03412">
    <property type="entry name" value="Peptidase_C39"/>
    <property type="match status" value="1"/>
</dbReference>
<evidence type="ECO:0000256" key="7">
    <source>
        <dbReference type="SAM" id="Phobius"/>
    </source>
</evidence>
<evidence type="ECO:0000259" key="8">
    <source>
        <dbReference type="PROSITE" id="PS50893"/>
    </source>
</evidence>
<dbReference type="EMBL" id="JAPFCC010000001">
    <property type="protein sequence ID" value="MCW7552619.1"/>
    <property type="molecule type" value="Genomic_DNA"/>
</dbReference>
<dbReference type="PROSITE" id="PS00211">
    <property type="entry name" value="ABC_TRANSPORTER_1"/>
    <property type="match status" value="1"/>
</dbReference>
<dbReference type="PROSITE" id="PS50929">
    <property type="entry name" value="ABC_TM1F"/>
    <property type="match status" value="1"/>
</dbReference>
<dbReference type="RefSeq" id="WP_262567571.1">
    <property type="nucleotide sequence ID" value="NZ_JAPFCC010000001.1"/>
</dbReference>
<dbReference type="InterPro" id="IPR011527">
    <property type="entry name" value="ABC1_TM_dom"/>
</dbReference>
<evidence type="ECO:0000256" key="3">
    <source>
        <dbReference type="ARBA" id="ARBA00022741"/>
    </source>
</evidence>
<keyword evidence="2 7" id="KW-0812">Transmembrane</keyword>
<dbReference type="InterPro" id="IPR039421">
    <property type="entry name" value="Type_1_exporter"/>
</dbReference>
<evidence type="ECO:0000313" key="12">
    <source>
        <dbReference type="Proteomes" id="UP001209854"/>
    </source>
</evidence>
<feature type="transmembrane region" description="Helical" evidence="7">
    <location>
        <begin position="188"/>
        <end position="208"/>
    </location>
</feature>
<name>A0ABT3MTC7_9GAMM</name>
<dbReference type="InterPro" id="IPR005074">
    <property type="entry name" value="Peptidase_C39"/>
</dbReference>
<keyword evidence="12" id="KW-1185">Reference proteome</keyword>
<comment type="subcellular location">
    <subcellularLocation>
        <location evidence="1">Cell membrane</location>
        <topology evidence="1">Multi-pass membrane protein</topology>
    </subcellularLocation>
</comment>
<dbReference type="SUPFAM" id="SSF90123">
    <property type="entry name" value="ABC transporter transmembrane region"/>
    <property type="match status" value="1"/>
</dbReference>
<evidence type="ECO:0000256" key="5">
    <source>
        <dbReference type="ARBA" id="ARBA00022989"/>
    </source>
</evidence>
<keyword evidence="5 7" id="KW-1133">Transmembrane helix</keyword>
<feature type="transmembrane region" description="Helical" evidence="7">
    <location>
        <begin position="151"/>
        <end position="176"/>
    </location>
</feature>
<dbReference type="InterPro" id="IPR017871">
    <property type="entry name" value="ABC_transporter-like_CS"/>
</dbReference>
<dbReference type="SMART" id="SM00382">
    <property type="entry name" value="AAA"/>
    <property type="match status" value="1"/>
</dbReference>
<gene>
    <name evidence="11" type="ORF">NX722_08135</name>
</gene>
<keyword evidence="4" id="KW-0067">ATP-binding</keyword>
<feature type="transmembrane region" description="Helical" evidence="7">
    <location>
        <begin position="265"/>
        <end position="285"/>
    </location>
</feature>
<evidence type="ECO:0000256" key="6">
    <source>
        <dbReference type="ARBA" id="ARBA00023136"/>
    </source>
</evidence>
<keyword evidence="6 7" id="KW-0472">Membrane</keyword>
<evidence type="ECO:0000259" key="9">
    <source>
        <dbReference type="PROSITE" id="PS50929"/>
    </source>
</evidence>
<sequence length="704" mass="77132">MPITEQSFHSSSLSDAFLTLIRLSGIELSAEVSNKLILKGMDVRQLHQRCERFGLICQRSLSALGKLPETAFPCLLQMKGKRFVVALAARQGELQILDKQSQPVWIKETVLSNHFSGVCYSIQKAGEPDVQRPVTASGWLKKEVTQLWANYAQVILATLLINCLTLAVPIFTHFVFDKVLPNYATETLVAVTIGIGLVILADFVLRWLRSFYIDDACRHISRQAELQLIDSLLRQEAYQVNRSPARLAQQAQGFSRVKEALSSSILLTALDIPFFILFTAVIGLIGGPLMWVPIAVAAVLIPASIINYRLTRKRSSVATTAQTEKNACLHELTQGLETIRAMGAGQSLLSRWRVLVNSSNRHDFSHRRVGSVLNAFVISASQIVVVATLVIGVFLIQSGLLAPGSLFACIILGSRAVAPLMNLTQLLSRINLSRQALRQLEPLFANSGVARSEAENPETTRQRLYHLIPSVEFKDLSFRYPSDNQDTLNGINLSISAGERVAIVGASGSGKTTLIRLLSGDLIPDSGRMSVSGHDLAGLNLADVRQHLSVLHQQPFVFSGTVRSNLLLGNASANTAELDRACFITGLDQWVSRCRKGYEHPIGECGSNLSGGQKQALCLSRTLLHNGSLLVLDEPTSAMDNLSEAQFCQRLPDYLGEDQTLLLVTHRASLLQLVDRIIVLAHGRVVADGARDEILKKMQAVRTS</sequence>
<evidence type="ECO:0000259" key="10">
    <source>
        <dbReference type="PROSITE" id="PS50990"/>
    </source>
</evidence>
<feature type="transmembrane region" description="Helical" evidence="7">
    <location>
        <begin position="371"/>
        <end position="396"/>
    </location>
</feature>